<evidence type="ECO:0000313" key="4">
    <source>
        <dbReference type="Proteomes" id="UP000676456"/>
    </source>
</evidence>
<proteinExistence type="inferred from homology"/>
<dbReference type="Proteomes" id="UP000676456">
    <property type="component" value="Unassembled WGS sequence"/>
</dbReference>
<protein>
    <submittedName>
        <fullName evidence="3">SDR family oxidoreductase</fullName>
    </submittedName>
</protein>
<dbReference type="GO" id="GO:0016614">
    <property type="term" value="F:oxidoreductase activity, acting on CH-OH group of donors"/>
    <property type="evidence" value="ECO:0007669"/>
    <property type="project" value="UniProtKB-ARBA"/>
</dbReference>
<gene>
    <name evidence="3" type="ORF">KHA91_10075</name>
</gene>
<evidence type="ECO:0000256" key="1">
    <source>
        <dbReference type="ARBA" id="ARBA00006484"/>
    </source>
</evidence>
<organism evidence="3 4">
    <name type="scientific">Lederbergia citrea</name>
    <dbReference type="NCBI Taxonomy" id="2833581"/>
    <lineage>
        <taxon>Bacteria</taxon>
        <taxon>Bacillati</taxon>
        <taxon>Bacillota</taxon>
        <taxon>Bacilli</taxon>
        <taxon>Bacillales</taxon>
        <taxon>Bacillaceae</taxon>
        <taxon>Lederbergia</taxon>
    </lineage>
</organism>
<dbReference type="PRINTS" id="PR00081">
    <property type="entry name" value="GDHRDH"/>
</dbReference>
<dbReference type="SUPFAM" id="SSF51735">
    <property type="entry name" value="NAD(P)-binding Rossmann-fold domains"/>
    <property type="match status" value="1"/>
</dbReference>
<dbReference type="Gene3D" id="3.40.50.720">
    <property type="entry name" value="NAD(P)-binding Rossmann-like Domain"/>
    <property type="match status" value="1"/>
</dbReference>
<dbReference type="PANTHER" id="PTHR48107">
    <property type="entry name" value="NADPH-DEPENDENT ALDEHYDE REDUCTASE-LIKE PROTEIN, CHLOROPLASTIC-RELATED"/>
    <property type="match status" value="1"/>
</dbReference>
<keyword evidence="2" id="KW-0560">Oxidoreductase</keyword>
<reference evidence="3 4" key="1">
    <citation type="submission" date="2021-05" db="EMBL/GenBank/DDBJ databases">
        <title>Novel Bacillus species.</title>
        <authorList>
            <person name="Liu G."/>
        </authorList>
    </citation>
    <scope>NUCLEOTIDE SEQUENCE [LARGE SCALE GENOMIC DNA]</scope>
    <source>
        <strain evidence="3 4">FJAT-49682</strain>
    </source>
</reference>
<keyword evidence="4" id="KW-1185">Reference proteome</keyword>
<dbReference type="NCBIfam" id="NF009389">
    <property type="entry name" value="PRK12748.1"/>
    <property type="match status" value="1"/>
</dbReference>
<sequence length="260" mass="28782">MTSLKGKLALVTGVSRTKGIGAAICRKLAANGANIIFTYWTDYDEEMPWGIHKDEPSIIQEELNSLGINCAKIELDLKDVSSIKRVFDFSKEQFNAYPDILVNNAAYSVNDNINTITKDNLDHHYSVNVRATTLLCAEFVNRFSKDSGRIINITTGWSLGQMPEELSYVLTKSSVETLTYTLSSTLAEKGITINAVNPGPTDSGWMNDKIKKDLLTRFPAGRLGQPEDVAKLILFLVSEEAQWITGQLIHSEGGFRNADD</sequence>
<evidence type="ECO:0000313" key="3">
    <source>
        <dbReference type="EMBL" id="MBS4223088.1"/>
    </source>
</evidence>
<comment type="similarity">
    <text evidence="1">Belongs to the short-chain dehydrogenases/reductases (SDR) family.</text>
</comment>
<dbReference type="CDD" id="cd05233">
    <property type="entry name" value="SDR_c"/>
    <property type="match status" value="1"/>
</dbReference>
<dbReference type="Pfam" id="PF13561">
    <property type="entry name" value="adh_short_C2"/>
    <property type="match status" value="1"/>
</dbReference>
<dbReference type="RefSeq" id="WP_213098131.1">
    <property type="nucleotide sequence ID" value="NZ_JAGYPN010000002.1"/>
</dbReference>
<comment type="caution">
    <text evidence="3">The sequence shown here is derived from an EMBL/GenBank/DDBJ whole genome shotgun (WGS) entry which is preliminary data.</text>
</comment>
<dbReference type="AlphaFoldDB" id="A0A942UQQ7"/>
<accession>A0A942UQQ7</accession>
<name>A0A942UQQ7_9BACI</name>
<dbReference type="InterPro" id="IPR002347">
    <property type="entry name" value="SDR_fam"/>
</dbReference>
<dbReference type="InterPro" id="IPR036291">
    <property type="entry name" value="NAD(P)-bd_dom_sf"/>
</dbReference>
<dbReference type="PANTHER" id="PTHR48107:SF7">
    <property type="entry name" value="RE15974P"/>
    <property type="match status" value="1"/>
</dbReference>
<dbReference type="EMBL" id="JAGYPN010000002">
    <property type="protein sequence ID" value="MBS4223088.1"/>
    <property type="molecule type" value="Genomic_DNA"/>
</dbReference>
<evidence type="ECO:0000256" key="2">
    <source>
        <dbReference type="ARBA" id="ARBA00023002"/>
    </source>
</evidence>